<dbReference type="Gene3D" id="3.30.479.20">
    <property type="entry name" value="Elongation factor Ts, dimerisation domain"/>
    <property type="match status" value="1"/>
</dbReference>
<evidence type="ECO:0000256" key="2">
    <source>
        <dbReference type="ARBA" id="ARBA00022768"/>
    </source>
</evidence>
<dbReference type="FunFam" id="1.10.286.20:FF:000001">
    <property type="entry name" value="Elongation factor Ts"/>
    <property type="match status" value="1"/>
</dbReference>
<sequence length="168" mass="18717">IRRFERYEGHCAAYIHGGGTHAVLVSFDTTDEIAAKPEFATCGHDVAMQIAAVNPEFVRESDVPDERVAKEKEILLAQIANDPKNANKPDAIKEKMVIGRIGKFYKENCLLDQEFVKDPDLTVGKYIAKVAKELSGEISVVKFVRYEKGEGLEKRNDDFAAEIASMVK</sequence>
<dbReference type="PANTHER" id="PTHR11741:SF0">
    <property type="entry name" value="ELONGATION FACTOR TS, MITOCHONDRIAL"/>
    <property type="match status" value="1"/>
</dbReference>
<accession>J9C369</accession>
<dbReference type="InterPro" id="IPR014039">
    <property type="entry name" value="Transl_elong_EFTs/EF1B_dimer"/>
</dbReference>
<dbReference type="Gene3D" id="1.10.286.20">
    <property type="match status" value="1"/>
</dbReference>
<comment type="caution">
    <text evidence="5">The sequence shown here is derived from an EMBL/GenBank/DDBJ whole genome shotgun (WGS) entry which is preliminary data.</text>
</comment>
<proteinExistence type="inferred from homology"/>
<protein>
    <submittedName>
        <fullName evidence="5">Translation elongation factor Ts (EF-Ts)</fullName>
    </submittedName>
</protein>
<gene>
    <name evidence="5" type="ORF">EVA_17623</name>
</gene>
<dbReference type="NCBIfam" id="TIGR00116">
    <property type="entry name" value="tsf"/>
    <property type="match status" value="1"/>
</dbReference>
<dbReference type="InterPro" id="IPR001816">
    <property type="entry name" value="Transl_elong_EFTs/EF1B"/>
</dbReference>
<evidence type="ECO:0000313" key="5">
    <source>
        <dbReference type="EMBL" id="EJW94270.1"/>
    </source>
</evidence>
<evidence type="ECO:0000256" key="3">
    <source>
        <dbReference type="ARBA" id="ARBA00022917"/>
    </source>
</evidence>
<dbReference type="SUPFAM" id="SSF54713">
    <property type="entry name" value="Elongation factor Ts (EF-Ts), dimerisation domain"/>
    <property type="match status" value="1"/>
</dbReference>
<reference evidence="5" key="1">
    <citation type="journal article" date="2012" name="PLoS ONE">
        <title>Gene sets for utilization of primary and secondary nutrition supplies in the distal gut of endangered iberian lynx.</title>
        <authorList>
            <person name="Alcaide M."/>
            <person name="Messina E."/>
            <person name="Richter M."/>
            <person name="Bargiela R."/>
            <person name="Peplies J."/>
            <person name="Huws S.A."/>
            <person name="Newbold C.J."/>
            <person name="Golyshin P.N."/>
            <person name="Simon M.A."/>
            <person name="Lopez G."/>
            <person name="Yakimov M.M."/>
            <person name="Ferrer M."/>
        </authorList>
    </citation>
    <scope>NUCLEOTIDE SEQUENCE</scope>
</reference>
<dbReference type="GO" id="GO:0003746">
    <property type="term" value="F:translation elongation factor activity"/>
    <property type="evidence" value="ECO:0007669"/>
    <property type="project" value="UniProtKB-KW"/>
</dbReference>
<dbReference type="InterPro" id="IPR036402">
    <property type="entry name" value="EF-Ts_dimer_sf"/>
</dbReference>
<keyword evidence="2 5" id="KW-0251">Elongation factor</keyword>
<dbReference type="AlphaFoldDB" id="J9C369"/>
<feature type="non-terminal residue" evidence="5">
    <location>
        <position position="1"/>
    </location>
</feature>
<keyword evidence="3" id="KW-0648">Protein biosynthesis</keyword>
<organism evidence="5">
    <name type="scientific">gut metagenome</name>
    <dbReference type="NCBI Taxonomy" id="749906"/>
    <lineage>
        <taxon>unclassified sequences</taxon>
        <taxon>metagenomes</taxon>
        <taxon>organismal metagenomes</taxon>
    </lineage>
</organism>
<feature type="domain" description="Translation elongation factor EFTs/EF1B dimerisation" evidence="4">
    <location>
        <begin position="1"/>
        <end position="150"/>
    </location>
</feature>
<dbReference type="PANTHER" id="PTHR11741">
    <property type="entry name" value="ELONGATION FACTOR TS"/>
    <property type="match status" value="1"/>
</dbReference>
<dbReference type="EMBL" id="AMCI01006465">
    <property type="protein sequence ID" value="EJW94270.1"/>
    <property type="molecule type" value="Genomic_DNA"/>
</dbReference>
<name>J9C369_9ZZZZ</name>
<evidence type="ECO:0000259" key="4">
    <source>
        <dbReference type="Pfam" id="PF00889"/>
    </source>
</evidence>
<dbReference type="Pfam" id="PF00889">
    <property type="entry name" value="EF_TS"/>
    <property type="match status" value="1"/>
</dbReference>
<dbReference type="HAMAP" id="MF_00050">
    <property type="entry name" value="EF_Ts"/>
    <property type="match status" value="1"/>
</dbReference>
<evidence type="ECO:0000256" key="1">
    <source>
        <dbReference type="ARBA" id="ARBA00005532"/>
    </source>
</evidence>
<comment type="similarity">
    <text evidence="1">Belongs to the EF-Ts family.</text>
</comment>